<keyword evidence="3" id="KW-0808">Transferase</keyword>
<dbReference type="Proteomes" id="UP001461163">
    <property type="component" value="Unassembled WGS sequence"/>
</dbReference>
<comment type="caution">
    <text evidence="3">The sequence shown here is derived from an EMBL/GenBank/DDBJ whole genome shotgun (WGS) entry which is preliminary data.</text>
</comment>
<reference evidence="3 4" key="1">
    <citation type="submission" date="2024-03" db="EMBL/GenBank/DDBJ databases">
        <title>Community enrichment and isolation of bacterial strains for fucoidan degradation.</title>
        <authorList>
            <person name="Sichert A."/>
        </authorList>
    </citation>
    <scope>NUCLEOTIDE SEQUENCE [LARGE SCALE GENOMIC DNA]</scope>
    <source>
        <strain evidence="3 4">AS12</strain>
    </source>
</reference>
<gene>
    <name evidence="3" type="ORF">WNY77_04000</name>
</gene>
<accession>A0ABU9SRN7</accession>
<dbReference type="GO" id="GO:0052621">
    <property type="term" value="F:diguanylate cyclase activity"/>
    <property type="evidence" value="ECO:0007669"/>
    <property type="project" value="UniProtKB-EC"/>
</dbReference>
<dbReference type="SUPFAM" id="SSF55073">
    <property type="entry name" value="Nucleotide cyclase"/>
    <property type="match status" value="1"/>
</dbReference>
<evidence type="ECO:0000313" key="3">
    <source>
        <dbReference type="EMBL" id="MEM5496556.1"/>
    </source>
</evidence>
<feature type="transmembrane region" description="Helical" evidence="1">
    <location>
        <begin position="137"/>
        <end position="156"/>
    </location>
</feature>
<dbReference type="PANTHER" id="PTHR46663:SF2">
    <property type="entry name" value="GGDEF DOMAIN-CONTAINING PROTEIN"/>
    <property type="match status" value="1"/>
</dbReference>
<evidence type="ECO:0000256" key="1">
    <source>
        <dbReference type="SAM" id="Phobius"/>
    </source>
</evidence>
<dbReference type="Pfam" id="PF00990">
    <property type="entry name" value="GGDEF"/>
    <property type="match status" value="1"/>
</dbReference>
<feature type="transmembrane region" description="Helical" evidence="1">
    <location>
        <begin position="42"/>
        <end position="60"/>
    </location>
</feature>
<evidence type="ECO:0000259" key="2">
    <source>
        <dbReference type="PROSITE" id="PS50887"/>
    </source>
</evidence>
<keyword evidence="1" id="KW-1133">Transmembrane helix</keyword>
<proteinExistence type="predicted"/>
<organism evidence="3 4">
    <name type="scientific">Paraglaciecola mesophila</name>
    <dbReference type="NCBI Taxonomy" id="197222"/>
    <lineage>
        <taxon>Bacteria</taxon>
        <taxon>Pseudomonadati</taxon>
        <taxon>Pseudomonadota</taxon>
        <taxon>Gammaproteobacteria</taxon>
        <taxon>Alteromonadales</taxon>
        <taxon>Alteromonadaceae</taxon>
        <taxon>Paraglaciecola</taxon>
    </lineage>
</organism>
<dbReference type="PROSITE" id="PS50887">
    <property type="entry name" value="GGDEF"/>
    <property type="match status" value="1"/>
</dbReference>
<feature type="domain" description="GGDEF" evidence="2">
    <location>
        <begin position="370"/>
        <end position="503"/>
    </location>
</feature>
<dbReference type="SMART" id="SM00267">
    <property type="entry name" value="GGDEF"/>
    <property type="match status" value="1"/>
</dbReference>
<dbReference type="Gene3D" id="3.30.450.40">
    <property type="match status" value="1"/>
</dbReference>
<dbReference type="InterPro" id="IPR043128">
    <property type="entry name" value="Rev_trsase/Diguanyl_cyclase"/>
</dbReference>
<dbReference type="PANTHER" id="PTHR46663">
    <property type="entry name" value="DIGUANYLATE CYCLASE DGCT-RELATED"/>
    <property type="match status" value="1"/>
</dbReference>
<keyword evidence="1" id="KW-0472">Membrane</keyword>
<protein>
    <submittedName>
        <fullName evidence="3">Sensor domain-containing diguanylate cyclase</fullName>
        <ecNumber evidence="3">2.7.7.65</ecNumber>
    </submittedName>
</protein>
<name>A0ABU9SRN7_9ALTE</name>
<dbReference type="Gene3D" id="3.30.70.270">
    <property type="match status" value="1"/>
</dbReference>
<evidence type="ECO:0000313" key="4">
    <source>
        <dbReference type="Proteomes" id="UP001461163"/>
    </source>
</evidence>
<dbReference type="InterPro" id="IPR029787">
    <property type="entry name" value="Nucleotide_cyclase"/>
</dbReference>
<sequence length="515" mass="56869">MTVKFQHRTLEDKILLAITGAATLVLSPFLVLSILAGDIANSLVDVVAVGGIFAIFLGVWFTSRIKLFSGIFAFVAQVTILIGIHVKGAGLIYWVFPIIIASFYLLPTLIASLFNFVLITIACFLTFQQFDSFTFPRIIASFVVTNLFSLIFSVFMQNKNRQLSNKDKVNQIHNNILELIASSSKLSKILPAIINGIENEIPNALCSVLLVDKKGRRLLVGAAPSLPNYYNQAIDGLTIGHGIGAWAEAAFSSKRVVVPDIASHPGWVDWTELTQKAQLASCWSEPIIGNNGKILGSFVIYFRKQYSPKTEEFKLIEQFVNLTRIAIEREKADKLIWQQANYDSLTYLPNRNLLYEHLASAMTQADRDKKELAVAMLDLDKFKAVNDTLGHAAGDIVLVECSKRIKGCIRKSDIAARLGGDEFIIVLRDAISPEDIEALGRKLSDALAKPYFIQDESVYCTASIGIAFYPSDAADMDALLKNADQAMYKAKARGRNSVHYFASGSIQITEENNAP</sequence>
<dbReference type="EMBL" id="JBBMQS010000002">
    <property type="protein sequence ID" value="MEM5496556.1"/>
    <property type="molecule type" value="Genomic_DNA"/>
</dbReference>
<dbReference type="NCBIfam" id="TIGR00254">
    <property type="entry name" value="GGDEF"/>
    <property type="match status" value="1"/>
</dbReference>
<keyword evidence="3" id="KW-0548">Nucleotidyltransferase</keyword>
<dbReference type="InterPro" id="IPR052163">
    <property type="entry name" value="DGC-Regulatory_Protein"/>
</dbReference>
<keyword evidence="4" id="KW-1185">Reference proteome</keyword>
<feature type="transmembrane region" description="Helical" evidence="1">
    <location>
        <begin position="14"/>
        <end position="36"/>
    </location>
</feature>
<dbReference type="EC" id="2.7.7.65" evidence="3"/>
<dbReference type="CDD" id="cd01949">
    <property type="entry name" value="GGDEF"/>
    <property type="match status" value="1"/>
</dbReference>
<dbReference type="SMART" id="SM00065">
    <property type="entry name" value="GAF"/>
    <property type="match status" value="1"/>
</dbReference>
<dbReference type="InterPro" id="IPR029016">
    <property type="entry name" value="GAF-like_dom_sf"/>
</dbReference>
<dbReference type="InterPro" id="IPR003018">
    <property type="entry name" value="GAF"/>
</dbReference>
<dbReference type="SUPFAM" id="SSF55781">
    <property type="entry name" value="GAF domain-like"/>
    <property type="match status" value="1"/>
</dbReference>
<dbReference type="InterPro" id="IPR000160">
    <property type="entry name" value="GGDEF_dom"/>
</dbReference>
<keyword evidence="1" id="KW-0812">Transmembrane</keyword>
<dbReference type="RefSeq" id="WP_342880969.1">
    <property type="nucleotide sequence ID" value="NZ_JBBMQS010000002.1"/>
</dbReference>
<feature type="transmembrane region" description="Helical" evidence="1">
    <location>
        <begin position="67"/>
        <end position="86"/>
    </location>
</feature>
<dbReference type="Pfam" id="PF13185">
    <property type="entry name" value="GAF_2"/>
    <property type="match status" value="1"/>
</dbReference>
<feature type="transmembrane region" description="Helical" evidence="1">
    <location>
        <begin position="92"/>
        <end position="125"/>
    </location>
</feature>